<comment type="caution">
    <text evidence="2">The sequence shown here is derived from an EMBL/GenBank/DDBJ whole genome shotgun (WGS) entry which is preliminary data.</text>
</comment>
<sequence length="121" mass="14519">MVINAGEIVELAVRRQNVNISELSRKMNVNRRTLYNWFQQRRLSAEVVHNIGRMIQHDFSKDFTGEKQIPLIERPQENSPSRQSGDMERSDAIFYWMEKYIRLLEEYKNLLQNSEPHRLIK</sequence>
<evidence type="ECO:0000256" key="1">
    <source>
        <dbReference type="SAM" id="MobiDB-lite"/>
    </source>
</evidence>
<dbReference type="RefSeq" id="WP_107215500.1">
    <property type="nucleotide sequence ID" value="NZ_KZ686269.1"/>
</dbReference>
<evidence type="ECO:0000313" key="2">
    <source>
        <dbReference type="EMBL" id="PST83240.1"/>
    </source>
</evidence>
<gene>
    <name evidence="2" type="ORF">C7T94_11650</name>
</gene>
<evidence type="ECO:0000313" key="3">
    <source>
        <dbReference type="Proteomes" id="UP000240912"/>
    </source>
</evidence>
<feature type="region of interest" description="Disordered" evidence="1">
    <location>
        <begin position="67"/>
        <end position="87"/>
    </location>
</feature>
<dbReference type="SUPFAM" id="SSF46689">
    <property type="entry name" value="Homeodomain-like"/>
    <property type="match status" value="1"/>
</dbReference>
<dbReference type="OrthoDB" id="981159at2"/>
<dbReference type="EMBL" id="PYLS01000005">
    <property type="protein sequence ID" value="PST83240.1"/>
    <property type="molecule type" value="Genomic_DNA"/>
</dbReference>
<accession>A0A2T3HLC7</accession>
<dbReference type="InterPro" id="IPR009057">
    <property type="entry name" value="Homeodomain-like_sf"/>
</dbReference>
<dbReference type="Proteomes" id="UP000240912">
    <property type="component" value="Unassembled WGS sequence"/>
</dbReference>
<organism evidence="2 3">
    <name type="scientific">Pedobacter yulinensis</name>
    <dbReference type="NCBI Taxonomy" id="2126353"/>
    <lineage>
        <taxon>Bacteria</taxon>
        <taxon>Pseudomonadati</taxon>
        <taxon>Bacteroidota</taxon>
        <taxon>Sphingobacteriia</taxon>
        <taxon>Sphingobacteriales</taxon>
        <taxon>Sphingobacteriaceae</taxon>
        <taxon>Pedobacter</taxon>
    </lineage>
</organism>
<reference evidence="2 3" key="1">
    <citation type="submission" date="2018-03" db="EMBL/GenBank/DDBJ databases">
        <authorList>
            <person name="Keele B.F."/>
        </authorList>
    </citation>
    <scope>NUCLEOTIDE SEQUENCE [LARGE SCALE GENOMIC DNA]</scope>
    <source>
        <strain evidence="2 3">YL28-9</strain>
    </source>
</reference>
<keyword evidence="3" id="KW-1185">Reference proteome</keyword>
<dbReference type="AlphaFoldDB" id="A0A2T3HLC7"/>
<evidence type="ECO:0008006" key="4">
    <source>
        <dbReference type="Google" id="ProtNLM"/>
    </source>
</evidence>
<proteinExistence type="predicted"/>
<name>A0A2T3HLC7_9SPHI</name>
<protein>
    <recommendedName>
        <fullName evidence="4">HTH cro/C1-type domain-containing protein</fullName>
    </recommendedName>
</protein>